<evidence type="ECO:0000313" key="10">
    <source>
        <dbReference type="EMBL" id="PIE82793.1"/>
    </source>
</evidence>
<dbReference type="InterPro" id="IPR018076">
    <property type="entry name" value="T2SS_GspF_dom"/>
</dbReference>
<keyword evidence="7 8" id="KW-0472">Membrane</keyword>
<accession>A0A2G6PE06</accession>
<comment type="subcellular location">
    <subcellularLocation>
        <location evidence="1">Cell inner membrane</location>
        <topology evidence="1">Multi-pass membrane protein</topology>
    </subcellularLocation>
</comment>
<feature type="domain" description="Type II secretion system protein GspF" evidence="9">
    <location>
        <begin position="276"/>
        <end position="396"/>
    </location>
</feature>
<evidence type="ECO:0000256" key="1">
    <source>
        <dbReference type="ARBA" id="ARBA00004429"/>
    </source>
</evidence>
<evidence type="ECO:0000259" key="9">
    <source>
        <dbReference type="Pfam" id="PF00482"/>
    </source>
</evidence>
<name>A0A2G6PE06_9GAMM</name>
<dbReference type="Proteomes" id="UP000229278">
    <property type="component" value="Unassembled WGS sequence"/>
</dbReference>
<dbReference type="PANTHER" id="PTHR30012:SF7">
    <property type="entry name" value="PROTEIN TRANSPORT PROTEIN HOFC HOMOLOG"/>
    <property type="match status" value="1"/>
</dbReference>
<evidence type="ECO:0000256" key="8">
    <source>
        <dbReference type="SAM" id="Phobius"/>
    </source>
</evidence>
<dbReference type="GO" id="GO:0015628">
    <property type="term" value="P:protein secretion by the type II secretion system"/>
    <property type="evidence" value="ECO:0007669"/>
    <property type="project" value="TreeGrafter"/>
</dbReference>
<evidence type="ECO:0000256" key="3">
    <source>
        <dbReference type="ARBA" id="ARBA00022475"/>
    </source>
</evidence>
<comment type="similarity">
    <text evidence="2">Belongs to the GSP F family.</text>
</comment>
<keyword evidence="3" id="KW-1003">Cell membrane</keyword>
<dbReference type="PRINTS" id="PR00812">
    <property type="entry name" value="BCTERIALGSPF"/>
</dbReference>
<dbReference type="AlphaFoldDB" id="A0A2G6PE06"/>
<keyword evidence="6 8" id="KW-1133">Transmembrane helix</keyword>
<keyword evidence="5 8" id="KW-0812">Transmembrane</keyword>
<dbReference type="GO" id="GO:0005886">
    <property type="term" value="C:plasma membrane"/>
    <property type="evidence" value="ECO:0007669"/>
    <property type="project" value="UniProtKB-SubCell"/>
</dbReference>
<dbReference type="EMBL" id="PDTV01000012">
    <property type="protein sequence ID" value="PIE82793.1"/>
    <property type="molecule type" value="Genomic_DNA"/>
</dbReference>
<organism evidence="10 11">
    <name type="scientific">Candidatus Contendibacter odensensis</name>
    <dbReference type="NCBI Taxonomy" id="1400860"/>
    <lineage>
        <taxon>Bacteria</taxon>
        <taxon>Pseudomonadati</taxon>
        <taxon>Pseudomonadota</taxon>
        <taxon>Gammaproteobacteria</taxon>
        <taxon>Candidatus Competibacteraceae</taxon>
        <taxon>Candidatus Contendibacter</taxon>
    </lineage>
</organism>
<feature type="domain" description="Type II secretion system protein GspF" evidence="9">
    <location>
        <begin position="74"/>
        <end position="195"/>
    </location>
</feature>
<feature type="transmembrane region" description="Helical" evidence="8">
    <location>
        <begin position="171"/>
        <end position="194"/>
    </location>
</feature>
<sequence length="406" mass="44462">MPRYHCEVIDSNGEVLFDELEAPSAEAAVERLRDQGLLLLEVREARHGFWRGAFGQPLFSKQSALSNKTVMLLTQQLANLLQAGMPLDRALTILIGVTDDDKVKSLLECIQEKVRGGAPLADALEAQSSFSRFYLNMIRAGEAGGALDVVLKRLTEFLERSQALRESVTSALIYPAILLSVAALSVVILLAFVVPQFEQLFADSGKALPIATQIVIAAGDGFREYWWLMVLVIMVLIIVVRQQLSQAKSRFRWDGWFLRMPLFGDLVSKVETARLSRTLGTLLGNGVSLLSALAIARETMSNQVLATALSEVAEDVKTGRGLADPLLESDRFPKLAVQMIRVGEETGQLQAMLLQVADTYDEEVQTVVKRMLTLLEPALILGLGVIIAGIIMSILVAILSLNDLAF</sequence>
<feature type="transmembrane region" description="Helical" evidence="8">
    <location>
        <begin position="378"/>
        <end position="401"/>
    </location>
</feature>
<gene>
    <name evidence="10" type="ORF">CSA09_05120</name>
</gene>
<feature type="transmembrane region" description="Helical" evidence="8">
    <location>
        <begin position="225"/>
        <end position="244"/>
    </location>
</feature>
<keyword evidence="4" id="KW-0997">Cell inner membrane</keyword>
<dbReference type="FunFam" id="1.20.81.30:FF:000001">
    <property type="entry name" value="Type II secretion system protein F"/>
    <property type="match status" value="2"/>
</dbReference>
<comment type="caution">
    <text evidence="10">The sequence shown here is derived from an EMBL/GenBank/DDBJ whole genome shotgun (WGS) entry which is preliminary data.</text>
</comment>
<dbReference type="PANTHER" id="PTHR30012">
    <property type="entry name" value="GENERAL SECRETION PATHWAY PROTEIN"/>
    <property type="match status" value="1"/>
</dbReference>
<evidence type="ECO:0000256" key="2">
    <source>
        <dbReference type="ARBA" id="ARBA00005745"/>
    </source>
</evidence>
<protein>
    <submittedName>
        <fullName evidence="10">General secretion pathway protein GspF</fullName>
    </submittedName>
</protein>
<evidence type="ECO:0000313" key="11">
    <source>
        <dbReference type="Proteomes" id="UP000229278"/>
    </source>
</evidence>
<dbReference type="InterPro" id="IPR042094">
    <property type="entry name" value="T2SS_GspF_sf"/>
</dbReference>
<evidence type="ECO:0000256" key="7">
    <source>
        <dbReference type="ARBA" id="ARBA00023136"/>
    </source>
</evidence>
<reference evidence="10 11" key="1">
    <citation type="submission" date="2017-10" db="EMBL/GenBank/DDBJ databases">
        <title>Novel microbial diversity and functional potential in the marine mammal oral microbiome.</title>
        <authorList>
            <person name="Dudek N.K."/>
            <person name="Sun C.L."/>
            <person name="Burstein D."/>
            <person name="Kantor R.S."/>
            <person name="Aliaga Goltsman D.S."/>
            <person name="Bik E.M."/>
            <person name="Thomas B.C."/>
            <person name="Banfield J.F."/>
            <person name="Relman D.A."/>
        </authorList>
    </citation>
    <scope>NUCLEOTIDE SEQUENCE [LARGE SCALE GENOMIC DNA]</scope>
    <source>
        <strain evidence="10">DOLJORAL78_50_517</strain>
    </source>
</reference>
<dbReference type="Pfam" id="PF00482">
    <property type="entry name" value="T2SSF"/>
    <property type="match status" value="2"/>
</dbReference>
<evidence type="ECO:0000256" key="5">
    <source>
        <dbReference type="ARBA" id="ARBA00022692"/>
    </source>
</evidence>
<dbReference type="Gene3D" id="1.20.81.30">
    <property type="entry name" value="Type II secretion system (T2SS), domain F"/>
    <property type="match status" value="2"/>
</dbReference>
<proteinExistence type="inferred from homology"/>
<evidence type="ECO:0000256" key="6">
    <source>
        <dbReference type="ARBA" id="ARBA00022989"/>
    </source>
</evidence>
<dbReference type="InterPro" id="IPR003004">
    <property type="entry name" value="GspF/PilC"/>
</dbReference>
<evidence type="ECO:0000256" key="4">
    <source>
        <dbReference type="ARBA" id="ARBA00022519"/>
    </source>
</evidence>